<dbReference type="PROSITE" id="PS50002">
    <property type="entry name" value="SH3"/>
    <property type="match status" value="1"/>
</dbReference>
<keyword evidence="1 2" id="KW-0728">SH3 domain</keyword>
<dbReference type="AlphaFoldDB" id="A0A5M3MR90"/>
<feature type="compositionally biased region" description="Acidic residues" evidence="3">
    <location>
        <begin position="426"/>
        <end position="466"/>
    </location>
</feature>
<proteinExistence type="predicted"/>
<feature type="region of interest" description="Disordered" evidence="3">
    <location>
        <begin position="405"/>
        <end position="467"/>
    </location>
</feature>
<protein>
    <recommendedName>
        <fullName evidence="4">SH3 domain-containing protein</fullName>
    </recommendedName>
</protein>
<feature type="compositionally biased region" description="Polar residues" evidence="3">
    <location>
        <begin position="405"/>
        <end position="414"/>
    </location>
</feature>
<feature type="compositionally biased region" description="Low complexity" evidence="3">
    <location>
        <begin position="68"/>
        <end position="79"/>
    </location>
</feature>
<dbReference type="RefSeq" id="XP_007767589.1">
    <property type="nucleotide sequence ID" value="XM_007769399.1"/>
</dbReference>
<feature type="compositionally biased region" description="Basic and acidic residues" evidence="3">
    <location>
        <begin position="154"/>
        <end position="163"/>
    </location>
</feature>
<dbReference type="Gene3D" id="2.30.30.40">
    <property type="entry name" value="SH3 Domains"/>
    <property type="match status" value="1"/>
</dbReference>
<organism evidence="5 6">
    <name type="scientific">Coniophora puteana (strain RWD-64-598)</name>
    <name type="common">Brown rot fungus</name>
    <dbReference type="NCBI Taxonomy" id="741705"/>
    <lineage>
        <taxon>Eukaryota</taxon>
        <taxon>Fungi</taxon>
        <taxon>Dikarya</taxon>
        <taxon>Basidiomycota</taxon>
        <taxon>Agaricomycotina</taxon>
        <taxon>Agaricomycetes</taxon>
        <taxon>Agaricomycetidae</taxon>
        <taxon>Boletales</taxon>
        <taxon>Coniophorineae</taxon>
        <taxon>Coniophoraceae</taxon>
        <taxon>Coniophora</taxon>
    </lineage>
</organism>
<dbReference type="KEGG" id="cput:CONPUDRAFT_136522"/>
<dbReference type="OMA" id="WSTYSTA"/>
<dbReference type="InterPro" id="IPR001452">
    <property type="entry name" value="SH3_domain"/>
</dbReference>
<feature type="compositionally biased region" description="Polar residues" evidence="3">
    <location>
        <begin position="226"/>
        <end position="254"/>
    </location>
</feature>
<feature type="compositionally biased region" description="Low complexity" evidence="3">
    <location>
        <begin position="282"/>
        <end position="306"/>
    </location>
</feature>
<evidence type="ECO:0000256" key="1">
    <source>
        <dbReference type="ARBA" id="ARBA00022443"/>
    </source>
</evidence>
<evidence type="ECO:0000256" key="2">
    <source>
        <dbReference type="PROSITE-ProRule" id="PRU00192"/>
    </source>
</evidence>
<evidence type="ECO:0000256" key="3">
    <source>
        <dbReference type="SAM" id="MobiDB-lite"/>
    </source>
</evidence>
<dbReference type="Proteomes" id="UP000053558">
    <property type="component" value="Unassembled WGS sequence"/>
</dbReference>
<feature type="compositionally biased region" description="Pro residues" evidence="3">
    <location>
        <begin position="126"/>
        <end position="136"/>
    </location>
</feature>
<feature type="region of interest" description="Disordered" evidence="3">
    <location>
        <begin position="1"/>
        <end position="391"/>
    </location>
</feature>
<dbReference type="GeneID" id="19200916"/>
<feature type="compositionally biased region" description="Low complexity" evidence="3">
    <location>
        <begin position="189"/>
        <end position="203"/>
    </location>
</feature>
<dbReference type="OrthoDB" id="19092at2759"/>
<evidence type="ECO:0000313" key="5">
    <source>
        <dbReference type="EMBL" id="EIW81693.1"/>
    </source>
</evidence>
<feature type="domain" description="SH3" evidence="4">
    <location>
        <begin position="468"/>
        <end position="533"/>
    </location>
</feature>
<name>A0A5M3MR90_CONPW</name>
<dbReference type="SMART" id="SM00326">
    <property type="entry name" value="SH3"/>
    <property type="match status" value="1"/>
</dbReference>
<evidence type="ECO:0000313" key="6">
    <source>
        <dbReference type="Proteomes" id="UP000053558"/>
    </source>
</evidence>
<accession>A0A5M3MR90</accession>
<reference evidence="6" key="1">
    <citation type="journal article" date="2012" name="Science">
        <title>The Paleozoic origin of enzymatic lignin decomposition reconstructed from 31 fungal genomes.</title>
        <authorList>
            <person name="Floudas D."/>
            <person name="Binder M."/>
            <person name="Riley R."/>
            <person name="Barry K."/>
            <person name="Blanchette R.A."/>
            <person name="Henrissat B."/>
            <person name="Martinez A.T."/>
            <person name="Otillar R."/>
            <person name="Spatafora J.W."/>
            <person name="Yadav J.S."/>
            <person name="Aerts A."/>
            <person name="Benoit I."/>
            <person name="Boyd A."/>
            <person name="Carlson A."/>
            <person name="Copeland A."/>
            <person name="Coutinho P.M."/>
            <person name="de Vries R.P."/>
            <person name="Ferreira P."/>
            <person name="Findley K."/>
            <person name="Foster B."/>
            <person name="Gaskell J."/>
            <person name="Glotzer D."/>
            <person name="Gorecki P."/>
            <person name="Heitman J."/>
            <person name="Hesse C."/>
            <person name="Hori C."/>
            <person name="Igarashi K."/>
            <person name="Jurgens J.A."/>
            <person name="Kallen N."/>
            <person name="Kersten P."/>
            <person name="Kohler A."/>
            <person name="Kuees U."/>
            <person name="Kumar T.K.A."/>
            <person name="Kuo A."/>
            <person name="LaButti K."/>
            <person name="Larrondo L.F."/>
            <person name="Lindquist E."/>
            <person name="Ling A."/>
            <person name="Lombard V."/>
            <person name="Lucas S."/>
            <person name="Lundell T."/>
            <person name="Martin R."/>
            <person name="McLaughlin D.J."/>
            <person name="Morgenstern I."/>
            <person name="Morin E."/>
            <person name="Murat C."/>
            <person name="Nagy L.G."/>
            <person name="Nolan M."/>
            <person name="Ohm R.A."/>
            <person name="Patyshakuliyeva A."/>
            <person name="Rokas A."/>
            <person name="Ruiz-Duenas F.J."/>
            <person name="Sabat G."/>
            <person name="Salamov A."/>
            <person name="Samejima M."/>
            <person name="Schmutz J."/>
            <person name="Slot J.C."/>
            <person name="St John F."/>
            <person name="Stenlid J."/>
            <person name="Sun H."/>
            <person name="Sun S."/>
            <person name="Syed K."/>
            <person name="Tsang A."/>
            <person name="Wiebenga A."/>
            <person name="Young D."/>
            <person name="Pisabarro A."/>
            <person name="Eastwood D.C."/>
            <person name="Martin F."/>
            <person name="Cullen D."/>
            <person name="Grigoriev I.V."/>
            <person name="Hibbett D.S."/>
        </authorList>
    </citation>
    <scope>NUCLEOTIDE SEQUENCE [LARGE SCALE GENOMIC DNA]</scope>
    <source>
        <strain evidence="6">RWD-64-598 SS2</strain>
    </source>
</reference>
<comment type="caution">
    <text evidence="5">The sequence shown here is derived from an EMBL/GenBank/DDBJ whole genome shotgun (WGS) entry which is preliminary data.</text>
</comment>
<feature type="compositionally biased region" description="Polar residues" evidence="3">
    <location>
        <begin position="177"/>
        <end position="188"/>
    </location>
</feature>
<sequence>MAHSTQTLEHSGALNLGAESSTAFPSPGSSFLPPPKPGPIELARPPSGRRSSKKDLSNPAGDSDRRSSTPSITTGSSSTNGLDVNAKTPTMPSGLGSAAPRSANTDPGTPTPRSPTPTDRFAHLPPASPPAKPPSPTAVITSPVIPPPIQLPDHLVEEADDRPSFPSPTPSPGFGSMISQAANNPNRLSTQSARSTTSLTSSRPAPPSPAVSRRGSAYSRGGSRPVSGTSSHAHSRPTSGLNSPSYPSFTSTSVPLADITGASPATPASWTSNPKRDKQHLSMSSINNINPSSISATPTSTSAEPAVVPAPVQRMKIRDYGFPASDPRYTGEGPLAPRPNKPKVLERRLDPTAGPSSSASSASESEDDERWEDEADDDGDDDGVGVGGGSWGRFSWGFNQLQSSWRAADQQAQVSRGDLERNFGDGDVEEEEDEDDDRFEADEVGYGEEDYEDGDGDGDGDGEEGESLLPGLYRALYAFDPEGTAEMRLDEDQIVRVIGRGGGVGWAVVVREGTGDGNEHALVPESYLEPVKLDVDDEAD</sequence>
<feature type="compositionally biased region" description="Acidic residues" evidence="3">
    <location>
        <begin position="364"/>
        <end position="383"/>
    </location>
</feature>
<gene>
    <name evidence="5" type="ORF">CONPUDRAFT_136522</name>
</gene>
<evidence type="ECO:0000259" key="4">
    <source>
        <dbReference type="PROSITE" id="PS50002"/>
    </source>
</evidence>
<keyword evidence="6" id="KW-1185">Reference proteome</keyword>
<dbReference type="EMBL" id="JH711577">
    <property type="protein sequence ID" value="EIW81693.1"/>
    <property type="molecule type" value="Genomic_DNA"/>
</dbReference>
<feature type="compositionally biased region" description="Low complexity" evidence="3">
    <location>
        <begin position="210"/>
        <end position="224"/>
    </location>
</feature>
<dbReference type="InterPro" id="IPR036028">
    <property type="entry name" value="SH3-like_dom_sf"/>
</dbReference>
<dbReference type="SUPFAM" id="SSF50044">
    <property type="entry name" value="SH3-domain"/>
    <property type="match status" value="1"/>
</dbReference>